<evidence type="ECO:0000256" key="1">
    <source>
        <dbReference type="ARBA" id="ARBA00004141"/>
    </source>
</evidence>
<dbReference type="PANTHER" id="PTHR43077:SF11">
    <property type="entry name" value="TRANSPORT PERMEASE YVFS-RELATED"/>
    <property type="match status" value="1"/>
</dbReference>
<organism evidence="8 9">
    <name type="scientific">Corynebacterium durum F0235</name>
    <dbReference type="NCBI Taxonomy" id="1035195"/>
    <lineage>
        <taxon>Bacteria</taxon>
        <taxon>Bacillati</taxon>
        <taxon>Actinomycetota</taxon>
        <taxon>Actinomycetes</taxon>
        <taxon>Mycobacteriales</taxon>
        <taxon>Corynebacteriaceae</taxon>
        <taxon>Corynebacterium</taxon>
    </lineage>
</organism>
<dbReference type="InterPro" id="IPR051328">
    <property type="entry name" value="T7SS_ABC-Transporter"/>
</dbReference>
<protein>
    <submittedName>
        <fullName evidence="8">ABC-2 type transporter</fullName>
    </submittedName>
</protein>
<feature type="transmembrane region" description="Helical" evidence="6">
    <location>
        <begin position="225"/>
        <end position="247"/>
    </location>
</feature>
<dbReference type="HOGENOM" id="CLU_039483_5_0_11"/>
<gene>
    <name evidence="8" type="ORF">HMPREF9997_02351</name>
</gene>
<dbReference type="PIRSF" id="PIRSF006648">
    <property type="entry name" value="DrrB"/>
    <property type="match status" value="1"/>
</dbReference>
<dbReference type="GO" id="GO:0140359">
    <property type="term" value="F:ABC-type transporter activity"/>
    <property type="evidence" value="ECO:0007669"/>
    <property type="project" value="InterPro"/>
</dbReference>
<feature type="transmembrane region" description="Helical" evidence="6">
    <location>
        <begin position="51"/>
        <end position="77"/>
    </location>
</feature>
<dbReference type="PANTHER" id="PTHR43077">
    <property type="entry name" value="TRANSPORT PERMEASE YVFS-RELATED"/>
    <property type="match status" value="1"/>
</dbReference>
<feature type="transmembrane region" description="Helical" evidence="6">
    <location>
        <begin position="135"/>
        <end position="154"/>
    </location>
</feature>
<feature type="transmembrane region" description="Helical" evidence="6">
    <location>
        <begin position="98"/>
        <end position="123"/>
    </location>
</feature>
<dbReference type="STRING" id="1035195.HMPREF9997_02351"/>
<keyword evidence="5" id="KW-0046">Antibiotic resistance</keyword>
<keyword evidence="4 6" id="KW-0472">Membrane</keyword>
<feature type="transmembrane region" description="Helical" evidence="6">
    <location>
        <begin position="161"/>
        <end position="181"/>
    </location>
</feature>
<dbReference type="InterPro" id="IPR000412">
    <property type="entry name" value="ABC_2_transport"/>
</dbReference>
<dbReference type="Pfam" id="PF01061">
    <property type="entry name" value="ABC2_membrane"/>
    <property type="match status" value="1"/>
</dbReference>
<comment type="subcellular location">
    <subcellularLocation>
        <location evidence="1">Membrane</location>
        <topology evidence="1">Multi-pass membrane protein</topology>
    </subcellularLocation>
</comment>
<dbReference type="EMBL" id="AMEM01000039">
    <property type="protein sequence ID" value="EKX88233.1"/>
    <property type="molecule type" value="Genomic_DNA"/>
</dbReference>
<evidence type="ECO:0000256" key="3">
    <source>
        <dbReference type="ARBA" id="ARBA00022989"/>
    </source>
</evidence>
<proteinExistence type="predicted"/>
<dbReference type="RefSeq" id="WP_006062159.1">
    <property type="nucleotide sequence ID" value="NZ_KB290823.1"/>
</dbReference>
<keyword evidence="9" id="KW-1185">Reference proteome</keyword>
<dbReference type="PATRIC" id="fig|1035195.3.peg.2099"/>
<name>L1MAH3_9CORY</name>
<evidence type="ECO:0000256" key="6">
    <source>
        <dbReference type="SAM" id="Phobius"/>
    </source>
</evidence>
<evidence type="ECO:0000259" key="7">
    <source>
        <dbReference type="Pfam" id="PF01061"/>
    </source>
</evidence>
<accession>L1MAH3</accession>
<evidence type="ECO:0000256" key="5">
    <source>
        <dbReference type="ARBA" id="ARBA00023251"/>
    </source>
</evidence>
<dbReference type="GO" id="GO:0046677">
    <property type="term" value="P:response to antibiotic"/>
    <property type="evidence" value="ECO:0007669"/>
    <property type="project" value="UniProtKB-KW"/>
</dbReference>
<dbReference type="OrthoDB" id="63188at2"/>
<keyword evidence="2 6" id="KW-0812">Transmembrane</keyword>
<dbReference type="GO" id="GO:0043190">
    <property type="term" value="C:ATP-binding cassette (ABC) transporter complex"/>
    <property type="evidence" value="ECO:0007669"/>
    <property type="project" value="InterPro"/>
</dbReference>
<sequence>MSTLRYISFDIRRALKEPTALAVSIALPSVLFIVFGASQTGTDRAFNDGNVAAYVMIGMAAYGAITGAVGTVGNMVIDEISGWGRQLALTPLRAWQRTVAQIVTTMARAALAVIGVFLCGYFGSASMPIREWLAAGALSVVAVIPFSLYGLVFASAFRSSAAVSLTSLSIVPLAFVGNAFAPMPESFMPFARFSPIYGSVSLARYPLSDGIQAISSAPYTVDDPLWYALVNIAAWTLIFALICTLLWRRDKGR</sequence>
<dbReference type="Proteomes" id="UP000010445">
    <property type="component" value="Unassembled WGS sequence"/>
</dbReference>
<dbReference type="AlphaFoldDB" id="L1MAH3"/>
<dbReference type="InterPro" id="IPR013525">
    <property type="entry name" value="ABC2_TM"/>
</dbReference>
<evidence type="ECO:0000313" key="9">
    <source>
        <dbReference type="Proteomes" id="UP000010445"/>
    </source>
</evidence>
<dbReference type="eggNOG" id="COG0842">
    <property type="taxonomic scope" value="Bacteria"/>
</dbReference>
<feature type="transmembrane region" description="Helical" evidence="6">
    <location>
        <begin position="20"/>
        <end position="39"/>
    </location>
</feature>
<feature type="domain" description="ABC-2 type transporter transmembrane" evidence="7">
    <location>
        <begin position="10"/>
        <end position="205"/>
    </location>
</feature>
<evidence type="ECO:0000313" key="8">
    <source>
        <dbReference type="EMBL" id="EKX88233.1"/>
    </source>
</evidence>
<comment type="caution">
    <text evidence="8">The sequence shown here is derived from an EMBL/GenBank/DDBJ whole genome shotgun (WGS) entry which is preliminary data.</text>
</comment>
<evidence type="ECO:0000256" key="2">
    <source>
        <dbReference type="ARBA" id="ARBA00022692"/>
    </source>
</evidence>
<reference evidence="8 9" key="1">
    <citation type="submission" date="2012-05" db="EMBL/GenBank/DDBJ databases">
        <authorList>
            <person name="Weinstock G."/>
            <person name="Sodergren E."/>
            <person name="Lobos E.A."/>
            <person name="Fulton L."/>
            <person name="Fulton R."/>
            <person name="Courtney L."/>
            <person name="Fronick C."/>
            <person name="O'Laughlin M."/>
            <person name="Godfrey J."/>
            <person name="Wilson R.M."/>
            <person name="Miner T."/>
            <person name="Farmer C."/>
            <person name="Delehaunty K."/>
            <person name="Cordes M."/>
            <person name="Minx P."/>
            <person name="Tomlinson C."/>
            <person name="Chen J."/>
            <person name="Wollam A."/>
            <person name="Pepin K.H."/>
            <person name="Bhonagiri V."/>
            <person name="Zhang X."/>
            <person name="Suruliraj S."/>
            <person name="Warren W."/>
            <person name="Mitreva M."/>
            <person name="Mardis E.R."/>
            <person name="Wilson R.K."/>
        </authorList>
    </citation>
    <scope>NUCLEOTIDE SEQUENCE [LARGE SCALE GENOMIC DNA]</scope>
    <source>
        <strain evidence="8 9">F0235</strain>
    </source>
</reference>
<keyword evidence="3 6" id="KW-1133">Transmembrane helix</keyword>
<evidence type="ECO:0000256" key="4">
    <source>
        <dbReference type="ARBA" id="ARBA00023136"/>
    </source>
</evidence>